<dbReference type="PIRSF" id="PIRSF020623">
    <property type="entry name" value="PaaX"/>
    <property type="match status" value="1"/>
</dbReference>
<comment type="caution">
    <text evidence="3">The sequence shown here is derived from an EMBL/GenBank/DDBJ whole genome shotgun (WGS) entry which is preliminary data.</text>
</comment>
<dbReference type="Pfam" id="PF20803">
    <property type="entry name" value="PaaX_M"/>
    <property type="match status" value="1"/>
</dbReference>
<feature type="domain" description="Transcriptional repressor PaaX-like C-terminal" evidence="1">
    <location>
        <begin position="171"/>
        <end position="256"/>
    </location>
</feature>
<dbReference type="Proteomes" id="UP001597318">
    <property type="component" value="Unassembled WGS sequence"/>
</dbReference>
<dbReference type="PANTHER" id="PTHR30319">
    <property type="entry name" value="PHENYLACETIC ACID REGULATOR-RELATED TRANSCRIPTIONAL REPRESSOR"/>
    <property type="match status" value="1"/>
</dbReference>
<protein>
    <submittedName>
        <fullName evidence="3">PaaX family transcriptional regulator C-terminal domain-containing protein</fullName>
    </submittedName>
</protein>
<evidence type="ECO:0000313" key="3">
    <source>
        <dbReference type="EMBL" id="MFD2213296.1"/>
    </source>
</evidence>
<name>A0ABW5BWT7_9BACI</name>
<keyword evidence="4" id="KW-1185">Reference proteome</keyword>
<organism evidence="3 4">
    <name type="scientific">Metabacillus endolithicus</name>
    <dbReference type="NCBI Taxonomy" id="1535204"/>
    <lineage>
        <taxon>Bacteria</taxon>
        <taxon>Bacillati</taxon>
        <taxon>Bacillota</taxon>
        <taxon>Bacilli</taxon>
        <taxon>Bacillales</taxon>
        <taxon>Bacillaceae</taxon>
        <taxon>Metabacillus</taxon>
    </lineage>
</organism>
<feature type="domain" description="Transcriptional repressor PaaX-like central Cas2-like" evidence="2">
    <location>
        <begin position="79"/>
        <end position="150"/>
    </location>
</feature>
<dbReference type="Gene3D" id="1.10.10.10">
    <property type="entry name" value="Winged helix-like DNA-binding domain superfamily/Winged helix DNA-binding domain"/>
    <property type="match status" value="1"/>
</dbReference>
<dbReference type="SUPFAM" id="SSF46785">
    <property type="entry name" value="Winged helix' DNA-binding domain"/>
    <property type="match status" value="1"/>
</dbReference>
<dbReference type="InterPro" id="IPR011965">
    <property type="entry name" value="PaaX_trns_reg"/>
</dbReference>
<dbReference type="InterPro" id="IPR036390">
    <property type="entry name" value="WH_DNA-bd_sf"/>
</dbReference>
<dbReference type="InterPro" id="IPR013225">
    <property type="entry name" value="PaaX_C"/>
</dbReference>
<evidence type="ECO:0000313" key="4">
    <source>
        <dbReference type="Proteomes" id="UP001597318"/>
    </source>
</evidence>
<evidence type="ECO:0000259" key="2">
    <source>
        <dbReference type="Pfam" id="PF20803"/>
    </source>
</evidence>
<dbReference type="InterPro" id="IPR036388">
    <property type="entry name" value="WH-like_DNA-bd_sf"/>
</dbReference>
<dbReference type="PANTHER" id="PTHR30319:SF1">
    <property type="entry name" value="TRANSCRIPTIONAL REPRESSOR PAAX"/>
    <property type="match status" value="1"/>
</dbReference>
<dbReference type="RefSeq" id="WP_379050620.1">
    <property type="nucleotide sequence ID" value="NZ_JBHUIK010000001.1"/>
</dbReference>
<dbReference type="Gene3D" id="3.30.70.2650">
    <property type="match status" value="1"/>
</dbReference>
<dbReference type="InterPro" id="IPR048846">
    <property type="entry name" value="PaaX-like_central"/>
</dbReference>
<evidence type="ECO:0000259" key="1">
    <source>
        <dbReference type="Pfam" id="PF08223"/>
    </source>
</evidence>
<dbReference type="EMBL" id="JBHUIK010000001">
    <property type="protein sequence ID" value="MFD2213296.1"/>
    <property type="molecule type" value="Genomic_DNA"/>
</dbReference>
<reference evidence="4" key="1">
    <citation type="journal article" date="2019" name="Int. J. Syst. Evol. Microbiol.">
        <title>The Global Catalogue of Microorganisms (GCM) 10K type strain sequencing project: providing services to taxonomists for standard genome sequencing and annotation.</title>
        <authorList>
            <consortium name="The Broad Institute Genomics Platform"/>
            <consortium name="The Broad Institute Genome Sequencing Center for Infectious Disease"/>
            <person name="Wu L."/>
            <person name="Ma J."/>
        </authorList>
    </citation>
    <scope>NUCLEOTIDE SEQUENCE [LARGE SCALE GENOMIC DNA]</scope>
    <source>
        <strain evidence="4">CGMCC 1.15474</strain>
    </source>
</reference>
<accession>A0ABW5BWT7</accession>
<gene>
    <name evidence="3" type="ORF">ACFSKK_06155</name>
</gene>
<sequence>MTVEKQILYLLSKVEQLEGKKIISIYEARNYTPQSIRNMLSKLKKEKFITSPERSVYAITTYGRDFITTIERTENFYQHRWNNKWYMILTEIPETERKKRDAFRRQLIQLGFGQLYNSVYIYPWNLTNKVLNMIDTLEIEEYVTILVSDEFLLNKVHNQGAKGPNEAARIWDLERIHNIYREKLDWIKSEYEPKLHPYLKENLQDPLKLFIFYLEIQEVLDMLLAEDPMLPPEFLPTSWLGTRALAHITKIQASLVHLIPSDSFYHQFLTSVDNNDI</sequence>
<proteinExistence type="predicted"/>
<dbReference type="Pfam" id="PF08223">
    <property type="entry name" value="PaaX_C"/>
    <property type="match status" value="1"/>
</dbReference>